<dbReference type="Proteomes" id="UP000594454">
    <property type="component" value="Chromosome 5"/>
</dbReference>
<feature type="region of interest" description="Disordered" evidence="1">
    <location>
        <begin position="1"/>
        <end position="28"/>
    </location>
</feature>
<sequence>MSSKQTAYASADASRLKRYNEETEKATDAAELDRNKVSLEIPDELFSSSFRTVTNISKMFGDLITNSARRYAQFVRYLKPVLGGALIVKGYEPTTTTTTTTEATSDSNSV</sequence>
<dbReference type="InParanoid" id="A0A7R8Z0J7"/>
<organism evidence="2 3">
    <name type="scientific">Hermetia illucens</name>
    <name type="common">Black soldier fly</name>
    <dbReference type="NCBI Taxonomy" id="343691"/>
    <lineage>
        <taxon>Eukaryota</taxon>
        <taxon>Metazoa</taxon>
        <taxon>Ecdysozoa</taxon>
        <taxon>Arthropoda</taxon>
        <taxon>Hexapoda</taxon>
        <taxon>Insecta</taxon>
        <taxon>Pterygota</taxon>
        <taxon>Neoptera</taxon>
        <taxon>Endopterygota</taxon>
        <taxon>Diptera</taxon>
        <taxon>Brachycera</taxon>
        <taxon>Stratiomyomorpha</taxon>
        <taxon>Stratiomyidae</taxon>
        <taxon>Hermetiinae</taxon>
        <taxon>Hermetia</taxon>
    </lineage>
</organism>
<gene>
    <name evidence="2" type="ORF">HERILL_LOCUS13538</name>
</gene>
<evidence type="ECO:0000313" key="2">
    <source>
        <dbReference type="EMBL" id="CAD7091098.1"/>
    </source>
</evidence>
<proteinExistence type="predicted"/>
<dbReference type="OrthoDB" id="8197466at2759"/>
<reference evidence="2 3" key="1">
    <citation type="submission" date="2020-11" db="EMBL/GenBank/DDBJ databases">
        <authorList>
            <person name="Wallbank WR R."/>
            <person name="Pardo Diaz C."/>
            <person name="Kozak K."/>
            <person name="Martin S."/>
            <person name="Jiggins C."/>
            <person name="Moest M."/>
            <person name="Warren A I."/>
            <person name="Generalovic N T."/>
            <person name="Byers J.R.P. K."/>
            <person name="Montejo-Kovacevich G."/>
            <person name="Yen C E."/>
        </authorList>
    </citation>
    <scope>NUCLEOTIDE SEQUENCE [LARGE SCALE GENOMIC DNA]</scope>
</reference>
<name>A0A7R8Z0J7_HERIL</name>
<evidence type="ECO:0000256" key="1">
    <source>
        <dbReference type="SAM" id="MobiDB-lite"/>
    </source>
</evidence>
<feature type="compositionally biased region" description="Basic and acidic residues" evidence="1">
    <location>
        <begin position="14"/>
        <end position="28"/>
    </location>
</feature>
<evidence type="ECO:0000313" key="3">
    <source>
        <dbReference type="Proteomes" id="UP000594454"/>
    </source>
</evidence>
<keyword evidence="3" id="KW-1185">Reference proteome</keyword>
<dbReference type="AlphaFoldDB" id="A0A7R8Z0J7"/>
<dbReference type="EMBL" id="LR899013">
    <property type="protein sequence ID" value="CAD7091098.1"/>
    <property type="molecule type" value="Genomic_DNA"/>
</dbReference>
<protein>
    <submittedName>
        <fullName evidence="2">Uncharacterized protein</fullName>
    </submittedName>
</protein>
<accession>A0A7R8Z0J7</accession>